<dbReference type="RefSeq" id="WP_213426805.1">
    <property type="nucleotide sequence ID" value="NZ_AP031286.1"/>
</dbReference>
<reference evidence="1" key="1">
    <citation type="submission" date="2022-06" db="EMBL/GenBank/DDBJ databases">
        <authorList>
            <person name="Dietemann V."/>
            <person name="Ory F."/>
            <person name="Dainat B."/>
            <person name="Oberhansli S."/>
        </authorList>
    </citation>
    <scope>NUCLEOTIDE SEQUENCE</scope>
    <source>
        <strain evidence="1">Ena-SAMPLE-TAB-26-04-2022-14:26:32:270-5432</strain>
    </source>
</reference>
<organism evidence="1 2">
    <name type="scientific">Paenibacillus melissococcoides</name>
    <dbReference type="NCBI Taxonomy" id="2912268"/>
    <lineage>
        <taxon>Bacteria</taxon>
        <taxon>Bacillati</taxon>
        <taxon>Bacillota</taxon>
        <taxon>Bacilli</taxon>
        <taxon>Bacillales</taxon>
        <taxon>Paenibacillaceae</taxon>
        <taxon>Paenibacillus</taxon>
    </lineage>
</organism>
<accession>A0ABN8U073</accession>
<gene>
    <name evidence="1" type="ORF">WJ0W_001551</name>
</gene>
<dbReference type="Proteomes" id="UP001154322">
    <property type="component" value="Unassembled WGS sequence"/>
</dbReference>
<name>A0ABN8U073_9BACL</name>
<sequence length="72" mass="8015">MVETANPAFVQEFTLFQPLPDEIPAKVHPLRGFLLSTHCRGRNSCRFAGMPVTKSTSEWKTVISQFFGKSSG</sequence>
<evidence type="ECO:0000313" key="1">
    <source>
        <dbReference type="EMBL" id="CAH8244313.1"/>
    </source>
</evidence>
<keyword evidence="2" id="KW-1185">Reference proteome</keyword>
<dbReference type="EMBL" id="CALYLO010000001">
    <property type="protein sequence ID" value="CAH8244313.1"/>
    <property type="molecule type" value="Genomic_DNA"/>
</dbReference>
<protein>
    <submittedName>
        <fullName evidence="1">Uncharacterized protein</fullName>
    </submittedName>
</protein>
<comment type="caution">
    <text evidence="1">The sequence shown here is derived from an EMBL/GenBank/DDBJ whole genome shotgun (WGS) entry which is preliminary data.</text>
</comment>
<evidence type="ECO:0000313" key="2">
    <source>
        <dbReference type="Proteomes" id="UP001154322"/>
    </source>
</evidence>
<proteinExistence type="predicted"/>